<evidence type="ECO:0000256" key="1">
    <source>
        <dbReference type="SAM" id="MobiDB-lite"/>
    </source>
</evidence>
<proteinExistence type="predicted"/>
<keyword evidence="3" id="KW-1185">Reference proteome</keyword>
<sequence length="401" mass="45676">MLRLRQLFRTQPRFALFHIGPRQPPQPAAVRHVRFRRPWFRSFLGKAILYGTAFHLWSSFVLVRFDDDDTHDDQKAPETRPEHTSLQRASRGIDELTEDQLGEEDGLFIPLTWSWLEEGELYTASDPEWQEFVTISKDRQKLQKLRDELAAIVLKSASESMSQILGSPLSLTGFWLVHQFPSRAPPEYLRSGLEIADDGVSWVTKTLDPDIGDRLQTVMKPVHVALAIKDAYTLLIRRQIARLRDPDAQPLDALELLSGRYILSGHEKLNPLSPHDQPRVQSPLSDELSDNILPSEEPELHPSSIISSLQRLPLPDLGPGSDLHLASLAFRLRLNEYQARNPRTPRRGTFFISGPVGLKGPNGFCRFEVRGEYDPAKSAWRTVEMQLKDINPRKQKPLGGR</sequence>
<feature type="region of interest" description="Disordered" evidence="1">
    <location>
        <begin position="268"/>
        <end position="300"/>
    </location>
</feature>
<feature type="compositionally biased region" description="Basic and acidic residues" evidence="1">
    <location>
        <begin position="72"/>
        <end position="85"/>
    </location>
</feature>
<organism evidence="2 3">
    <name type="scientific">Penicillium subrubescens</name>
    <dbReference type="NCBI Taxonomy" id="1316194"/>
    <lineage>
        <taxon>Eukaryota</taxon>
        <taxon>Fungi</taxon>
        <taxon>Dikarya</taxon>
        <taxon>Ascomycota</taxon>
        <taxon>Pezizomycotina</taxon>
        <taxon>Eurotiomycetes</taxon>
        <taxon>Eurotiomycetidae</taxon>
        <taxon>Eurotiales</taxon>
        <taxon>Aspergillaceae</taxon>
        <taxon>Penicillium</taxon>
    </lineage>
</organism>
<name>A0A1Q5T1Z8_9EURO</name>
<evidence type="ECO:0000313" key="2">
    <source>
        <dbReference type="EMBL" id="OKO94279.1"/>
    </source>
</evidence>
<dbReference type="Proteomes" id="UP000186955">
    <property type="component" value="Unassembled WGS sequence"/>
</dbReference>
<comment type="caution">
    <text evidence="2">The sequence shown here is derived from an EMBL/GenBank/DDBJ whole genome shotgun (WGS) entry which is preliminary data.</text>
</comment>
<reference evidence="2 3" key="1">
    <citation type="submission" date="2016-10" db="EMBL/GenBank/DDBJ databases">
        <title>Genome sequence of the ascomycete fungus Penicillium subrubescens.</title>
        <authorList>
            <person name="De Vries R.P."/>
            <person name="Peng M."/>
            <person name="Dilokpimol A."/>
            <person name="Hilden K."/>
            <person name="Makela M.R."/>
            <person name="Grigoriev I."/>
            <person name="Riley R."/>
            <person name="Granchi Z."/>
        </authorList>
    </citation>
    <scope>NUCLEOTIDE SEQUENCE [LARGE SCALE GENOMIC DNA]</scope>
    <source>
        <strain evidence="2 3">CBS 132785</strain>
    </source>
</reference>
<accession>A0A1Q5T1Z8</accession>
<protein>
    <submittedName>
        <fullName evidence="2">Uncharacterized protein</fullName>
    </submittedName>
</protein>
<dbReference type="STRING" id="1316194.A0A1Q5T1Z8"/>
<gene>
    <name evidence="2" type="ORF">PENSUB_11546</name>
</gene>
<dbReference type="AlphaFoldDB" id="A0A1Q5T1Z8"/>
<feature type="region of interest" description="Disordered" evidence="1">
    <location>
        <begin position="71"/>
        <end position="91"/>
    </location>
</feature>
<dbReference type="EMBL" id="MNBE01000719">
    <property type="protein sequence ID" value="OKO94279.1"/>
    <property type="molecule type" value="Genomic_DNA"/>
</dbReference>
<evidence type="ECO:0000313" key="3">
    <source>
        <dbReference type="Proteomes" id="UP000186955"/>
    </source>
</evidence>